<evidence type="ECO:0008006" key="3">
    <source>
        <dbReference type="Google" id="ProtNLM"/>
    </source>
</evidence>
<protein>
    <recommendedName>
        <fullName evidence="3">IrrE N-terminal-like domain-containing protein</fullName>
    </recommendedName>
</protein>
<evidence type="ECO:0000313" key="2">
    <source>
        <dbReference type="Proteomes" id="UP001220022"/>
    </source>
</evidence>
<keyword evidence="2" id="KW-1185">Reference proteome</keyword>
<reference evidence="1 2" key="1">
    <citation type="submission" date="2023-03" db="EMBL/GenBank/DDBJ databases">
        <title>Draft genome sequence of type strain Streptomyces ferralitis JCM 14344.</title>
        <authorList>
            <person name="Klaysubun C."/>
            <person name="Duangmal K."/>
        </authorList>
    </citation>
    <scope>NUCLEOTIDE SEQUENCE [LARGE SCALE GENOMIC DNA]</scope>
    <source>
        <strain evidence="1 2">JCM 14344</strain>
    </source>
</reference>
<dbReference type="RefSeq" id="WP_275820107.1">
    <property type="nucleotide sequence ID" value="NZ_BAAANM010000003.1"/>
</dbReference>
<comment type="caution">
    <text evidence="1">The sequence shown here is derived from an EMBL/GenBank/DDBJ whole genome shotgun (WGS) entry which is preliminary data.</text>
</comment>
<organism evidence="1 2">
    <name type="scientific">Streptantibioticus ferralitis</name>
    <dbReference type="NCBI Taxonomy" id="236510"/>
    <lineage>
        <taxon>Bacteria</taxon>
        <taxon>Bacillati</taxon>
        <taxon>Actinomycetota</taxon>
        <taxon>Actinomycetes</taxon>
        <taxon>Kitasatosporales</taxon>
        <taxon>Streptomycetaceae</taxon>
        <taxon>Streptantibioticus</taxon>
    </lineage>
</organism>
<dbReference type="EMBL" id="JARHTQ010000028">
    <property type="protein sequence ID" value="MDF2259966.1"/>
    <property type="molecule type" value="Genomic_DNA"/>
</dbReference>
<accession>A0ABT5Z8U0</accession>
<evidence type="ECO:0000313" key="1">
    <source>
        <dbReference type="EMBL" id="MDF2259966.1"/>
    </source>
</evidence>
<dbReference type="Proteomes" id="UP001220022">
    <property type="component" value="Unassembled WGS sequence"/>
</dbReference>
<gene>
    <name evidence="1" type="ORF">P2L57_30845</name>
</gene>
<sequence length="173" mass="19350">MGIRRERREIARRIRNELRLPELPTLQDLVDAVAAARRREIVIAYDPLPPGCTGICVCVQGASADLIVIDDSAPDLLKILIGCHEVAHLWLGHEPSEEGLLDRRTARALFPEIDDPLQAVVMKRSLHDNHYADRQEREAEIAATYLADLLVLSPQDRAVTRITSSLAHRRTGV</sequence>
<name>A0ABT5Z8U0_9ACTN</name>
<proteinExistence type="predicted"/>